<dbReference type="OrthoDB" id="8189841at2759"/>
<proteinExistence type="predicted"/>
<keyword evidence="1" id="KW-0378">Hydrolase</keyword>
<dbReference type="AlphaFoldDB" id="A0A212EKR5"/>
<sequence>MRFEKEMYISFFIFALCGVASGSVNRIANGKLAAPGQFPYMVSIQTLGPAQNLQTRGHRCAGALISYRQAVTTASCMFNYNSSVPQLINSAELRVFAGSTSLYNDVSADFIRPVLNITVHPNFSGLPALVNNIAVITLVTPFPNQVVTPLSLPAADFNPPEFTLCSVSGWGGINSSELVNAELRFATKYVYNQNLCTLYYNSLPNTKNILPSMICAVSYDLRSSNCDSDLGNPLVCGDTFTGVLSVPDRCSVSSFPEVYTRISNYTTWIRSVSGASKITGQGLVFMFLLFPLTGLF</sequence>
<dbReference type="PANTHER" id="PTHR24252">
    <property type="entry name" value="ACROSIN-RELATED"/>
    <property type="match status" value="1"/>
</dbReference>
<reference evidence="1 2" key="1">
    <citation type="journal article" date="2011" name="Cell">
        <title>The monarch butterfly genome yields insights into long-distance migration.</title>
        <authorList>
            <person name="Zhan S."/>
            <person name="Merlin C."/>
            <person name="Boore J.L."/>
            <person name="Reppert S.M."/>
        </authorList>
    </citation>
    <scope>NUCLEOTIDE SEQUENCE [LARGE SCALE GENOMIC DNA]</scope>
    <source>
        <strain evidence="1">F-2</strain>
    </source>
</reference>
<dbReference type="EMBL" id="AGBW02014221">
    <property type="protein sequence ID" value="OWR42065.1"/>
    <property type="molecule type" value="Genomic_DNA"/>
</dbReference>
<evidence type="ECO:0000313" key="2">
    <source>
        <dbReference type="Proteomes" id="UP000007151"/>
    </source>
</evidence>
<dbReference type="GO" id="GO:0004252">
    <property type="term" value="F:serine-type endopeptidase activity"/>
    <property type="evidence" value="ECO:0007669"/>
    <property type="project" value="InterPro"/>
</dbReference>
<dbReference type="Pfam" id="PF00089">
    <property type="entry name" value="Trypsin"/>
    <property type="match status" value="1"/>
</dbReference>
<organism evidence="1 2">
    <name type="scientific">Danaus plexippus plexippus</name>
    <dbReference type="NCBI Taxonomy" id="278856"/>
    <lineage>
        <taxon>Eukaryota</taxon>
        <taxon>Metazoa</taxon>
        <taxon>Ecdysozoa</taxon>
        <taxon>Arthropoda</taxon>
        <taxon>Hexapoda</taxon>
        <taxon>Insecta</taxon>
        <taxon>Pterygota</taxon>
        <taxon>Neoptera</taxon>
        <taxon>Endopterygota</taxon>
        <taxon>Lepidoptera</taxon>
        <taxon>Glossata</taxon>
        <taxon>Ditrysia</taxon>
        <taxon>Papilionoidea</taxon>
        <taxon>Nymphalidae</taxon>
        <taxon>Danainae</taxon>
        <taxon>Danaini</taxon>
        <taxon>Danaina</taxon>
        <taxon>Danaus</taxon>
        <taxon>Danaus</taxon>
    </lineage>
</organism>
<dbReference type="InterPro" id="IPR009003">
    <property type="entry name" value="Peptidase_S1_PA"/>
</dbReference>
<dbReference type="InterPro" id="IPR043504">
    <property type="entry name" value="Peptidase_S1_PA_chymotrypsin"/>
</dbReference>
<dbReference type="CDD" id="cd00190">
    <property type="entry name" value="Tryp_SPc"/>
    <property type="match status" value="1"/>
</dbReference>
<protein>
    <submittedName>
        <fullName evidence="1">Trypsin protease</fullName>
    </submittedName>
</protein>
<dbReference type="PANTHER" id="PTHR24252:SF7">
    <property type="entry name" value="HYALIN"/>
    <property type="match status" value="1"/>
</dbReference>
<dbReference type="SMART" id="SM00020">
    <property type="entry name" value="Tryp_SPc"/>
    <property type="match status" value="1"/>
</dbReference>
<dbReference type="KEGG" id="dpl:KGM_202007"/>
<keyword evidence="1" id="KW-0645">Protease</keyword>
<dbReference type="Proteomes" id="UP000007151">
    <property type="component" value="Unassembled WGS sequence"/>
</dbReference>
<dbReference type="STRING" id="278856.A0A212EKR5"/>
<dbReference type="SUPFAM" id="SSF50494">
    <property type="entry name" value="Trypsin-like serine proteases"/>
    <property type="match status" value="1"/>
</dbReference>
<evidence type="ECO:0000313" key="1">
    <source>
        <dbReference type="EMBL" id="OWR42065.1"/>
    </source>
</evidence>
<comment type="caution">
    <text evidence="1">The sequence shown here is derived from an EMBL/GenBank/DDBJ whole genome shotgun (WGS) entry which is preliminary data.</text>
</comment>
<name>A0A212EKR5_DANPL</name>
<dbReference type="eggNOG" id="KOG3627">
    <property type="taxonomic scope" value="Eukaryota"/>
</dbReference>
<accession>A0A212EKR5</accession>
<dbReference type="InterPro" id="IPR001254">
    <property type="entry name" value="Trypsin_dom"/>
</dbReference>
<dbReference type="PROSITE" id="PS50240">
    <property type="entry name" value="TRYPSIN_DOM"/>
    <property type="match status" value="1"/>
</dbReference>
<dbReference type="Gene3D" id="2.40.10.10">
    <property type="entry name" value="Trypsin-like serine proteases"/>
    <property type="match status" value="1"/>
</dbReference>
<gene>
    <name evidence="1" type="ORF">KGM_202007</name>
</gene>
<dbReference type="GO" id="GO:0006508">
    <property type="term" value="P:proteolysis"/>
    <property type="evidence" value="ECO:0007669"/>
    <property type="project" value="UniProtKB-KW"/>
</dbReference>
<keyword evidence="2" id="KW-1185">Reference proteome</keyword>